<feature type="compositionally biased region" description="Basic and acidic residues" evidence="1">
    <location>
        <begin position="42"/>
        <end position="62"/>
    </location>
</feature>
<comment type="caution">
    <text evidence="2">The sequence shown here is derived from an EMBL/GenBank/DDBJ whole genome shotgun (WGS) entry which is preliminary data.</text>
</comment>
<organism evidence="2">
    <name type="scientific">Tanacetum cinerariifolium</name>
    <name type="common">Dalmatian daisy</name>
    <name type="synonym">Chrysanthemum cinerariifolium</name>
    <dbReference type="NCBI Taxonomy" id="118510"/>
    <lineage>
        <taxon>Eukaryota</taxon>
        <taxon>Viridiplantae</taxon>
        <taxon>Streptophyta</taxon>
        <taxon>Embryophyta</taxon>
        <taxon>Tracheophyta</taxon>
        <taxon>Spermatophyta</taxon>
        <taxon>Magnoliopsida</taxon>
        <taxon>eudicotyledons</taxon>
        <taxon>Gunneridae</taxon>
        <taxon>Pentapetalae</taxon>
        <taxon>asterids</taxon>
        <taxon>campanulids</taxon>
        <taxon>Asterales</taxon>
        <taxon>Asteraceae</taxon>
        <taxon>Asteroideae</taxon>
        <taxon>Anthemideae</taxon>
        <taxon>Anthemidinae</taxon>
        <taxon>Tanacetum</taxon>
    </lineage>
</organism>
<protein>
    <submittedName>
        <fullName evidence="2">Uncharacterized protein</fullName>
    </submittedName>
</protein>
<proteinExistence type="predicted"/>
<feature type="compositionally biased region" description="Basic and acidic residues" evidence="1">
    <location>
        <begin position="71"/>
        <end position="84"/>
    </location>
</feature>
<dbReference type="EMBL" id="BKCJ011232113">
    <property type="protein sequence ID" value="GFD07538.1"/>
    <property type="molecule type" value="Genomic_DNA"/>
</dbReference>
<accession>A0A699TDQ2</accession>
<feature type="region of interest" description="Disordered" evidence="1">
    <location>
        <begin position="41"/>
        <end position="103"/>
    </location>
</feature>
<feature type="compositionally biased region" description="Basic residues" evidence="1">
    <location>
        <begin position="93"/>
        <end position="103"/>
    </location>
</feature>
<evidence type="ECO:0000313" key="2">
    <source>
        <dbReference type="EMBL" id="GFD07538.1"/>
    </source>
</evidence>
<evidence type="ECO:0000256" key="1">
    <source>
        <dbReference type="SAM" id="MobiDB-lite"/>
    </source>
</evidence>
<name>A0A699TDQ2_TANCI</name>
<sequence length="103" mass="12471">MRIEQYFLMTDYSLWEVILNSDSPAPTRVIDGVWKRIRLKRDKSEQKRTKPDKNGKRVEAGKNLKQLQWVEEEKRSKTQKEWPKMQKPVKSYSRYKKSKKTRA</sequence>
<reference evidence="2" key="1">
    <citation type="journal article" date="2019" name="Sci. Rep.">
        <title>Draft genome of Tanacetum cinerariifolium, the natural source of mosquito coil.</title>
        <authorList>
            <person name="Yamashiro T."/>
            <person name="Shiraishi A."/>
            <person name="Satake H."/>
            <person name="Nakayama K."/>
        </authorList>
    </citation>
    <scope>NUCLEOTIDE SEQUENCE</scope>
</reference>
<gene>
    <name evidence="2" type="ORF">Tci_879507</name>
</gene>
<dbReference type="AlphaFoldDB" id="A0A699TDQ2"/>